<evidence type="ECO:0000256" key="3">
    <source>
        <dbReference type="ARBA" id="ARBA00022676"/>
    </source>
</evidence>
<dbReference type="Proteomes" id="UP000283672">
    <property type="component" value="Unassembled WGS sequence"/>
</dbReference>
<evidence type="ECO:0000256" key="5">
    <source>
        <dbReference type="ARBA" id="ARBA00022692"/>
    </source>
</evidence>
<dbReference type="GO" id="GO:0015012">
    <property type="term" value="P:heparan sulfate proteoglycan biosynthetic process"/>
    <property type="evidence" value="ECO:0007669"/>
    <property type="project" value="TreeGrafter"/>
</dbReference>
<evidence type="ECO:0000256" key="6">
    <source>
        <dbReference type="ARBA" id="ARBA00022723"/>
    </source>
</evidence>
<evidence type="ECO:0000256" key="7">
    <source>
        <dbReference type="ARBA" id="ARBA00022824"/>
    </source>
</evidence>
<sequence length="237" mass="28487">MAVAHGGYTQIECTLRLLHKAYDMGCDYFHLISGQDYPCRPNKELDDFFESNMGKSYMLIDSDNFRIQCMTKKYPARVMPWYICDFPHREIKIIDYFVRIFNKISKHFYFRKPIPNLWGSWNWFSWHRSVVEYVIKEEKTNPRFFKRFHHTYCSDELIFSTLLHRHEKELKIVGSNSLRYINWNKKAEGRNNTGSPLTLNEEEFDEIMESGAFFCRKVHPEVSKKLIEKLRANIKQN</sequence>
<dbReference type="GO" id="GO:0050650">
    <property type="term" value="P:chondroitin sulfate proteoglycan biosynthetic process"/>
    <property type="evidence" value="ECO:0007669"/>
    <property type="project" value="TreeGrafter"/>
</dbReference>
<comment type="caution">
    <text evidence="15">The sequence shown here is derived from an EMBL/GenBank/DDBJ whole genome shotgun (WGS) entry which is preliminary data.</text>
</comment>
<keyword evidence="5" id="KW-0812">Transmembrane</keyword>
<dbReference type="EMBL" id="QROP01000038">
    <property type="protein sequence ID" value="RHL35041.1"/>
    <property type="molecule type" value="Genomic_DNA"/>
</dbReference>
<dbReference type="Pfam" id="PF02485">
    <property type="entry name" value="Branch"/>
    <property type="match status" value="1"/>
</dbReference>
<evidence type="ECO:0000256" key="10">
    <source>
        <dbReference type="ARBA" id="ARBA00023034"/>
    </source>
</evidence>
<comment type="subcellular location">
    <subcellularLocation>
        <location evidence="2">Endoplasmic reticulum membrane</location>
        <topology evidence="2">Single-pass type II membrane protein</topology>
    </subcellularLocation>
    <subcellularLocation>
        <location evidence="1">Golgi apparatus membrane</location>
        <topology evidence="1">Single-pass type II membrane protein</topology>
    </subcellularLocation>
</comment>
<keyword evidence="10" id="KW-0333">Golgi apparatus</keyword>
<name>A0AA92V8Z0_9BACT</name>
<dbReference type="GO" id="GO:0030158">
    <property type="term" value="F:protein xylosyltransferase activity"/>
    <property type="evidence" value="ECO:0007669"/>
    <property type="project" value="InterPro"/>
</dbReference>
<dbReference type="PANTHER" id="PTHR46025">
    <property type="entry name" value="XYLOSYLTRANSFERASE OXT"/>
    <property type="match status" value="1"/>
</dbReference>
<evidence type="ECO:0000256" key="1">
    <source>
        <dbReference type="ARBA" id="ARBA00004323"/>
    </source>
</evidence>
<evidence type="ECO:0000313" key="15">
    <source>
        <dbReference type="EMBL" id="RHL35041.1"/>
    </source>
</evidence>
<evidence type="ECO:0000256" key="13">
    <source>
        <dbReference type="ARBA" id="ARBA00023180"/>
    </source>
</evidence>
<evidence type="ECO:0000256" key="12">
    <source>
        <dbReference type="ARBA" id="ARBA00023157"/>
    </source>
</evidence>
<dbReference type="GO" id="GO:0016020">
    <property type="term" value="C:membrane"/>
    <property type="evidence" value="ECO:0007669"/>
    <property type="project" value="InterPro"/>
</dbReference>
<evidence type="ECO:0000256" key="2">
    <source>
        <dbReference type="ARBA" id="ARBA00004648"/>
    </source>
</evidence>
<keyword evidence="3" id="KW-0328">Glycosyltransferase</keyword>
<evidence type="ECO:0000256" key="14">
    <source>
        <dbReference type="ARBA" id="ARBA00042865"/>
    </source>
</evidence>
<keyword evidence="11" id="KW-0472">Membrane</keyword>
<keyword evidence="4" id="KW-0808">Transferase</keyword>
<keyword evidence="6" id="KW-0479">Metal-binding</keyword>
<dbReference type="RefSeq" id="WP_118416826.1">
    <property type="nucleotide sequence ID" value="NZ_QROP01000038.1"/>
</dbReference>
<proteinExistence type="predicted"/>
<protein>
    <recommendedName>
        <fullName evidence="14">Peptide O-xylosyltransferase</fullName>
    </recommendedName>
</protein>
<reference evidence="15 16" key="1">
    <citation type="submission" date="2018-08" db="EMBL/GenBank/DDBJ databases">
        <title>A genome reference for cultivated species of the human gut microbiota.</title>
        <authorList>
            <person name="Zou Y."/>
            <person name="Xue W."/>
            <person name="Luo G."/>
        </authorList>
    </citation>
    <scope>NUCLEOTIDE SEQUENCE [LARGE SCALE GENOMIC DNA]</scope>
    <source>
        <strain evidence="15 16">AF38-11</strain>
    </source>
</reference>
<evidence type="ECO:0000256" key="4">
    <source>
        <dbReference type="ARBA" id="ARBA00022679"/>
    </source>
</evidence>
<dbReference type="InterPro" id="IPR003406">
    <property type="entry name" value="Glyco_trans_14"/>
</dbReference>
<dbReference type="PANTHER" id="PTHR46025:SF3">
    <property type="entry name" value="XYLOSYLTRANSFERASE OXT"/>
    <property type="match status" value="1"/>
</dbReference>
<dbReference type="InterPro" id="IPR043538">
    <property type="entry name" value="XYLT"/>
</dbReference>
<evidence type="ECO:0000256" key="8">
    <source>
        <dbReference type="ARBA" id="ARBA00022968"/>
    </source>
</evidence>
<organism evidence="15 16">
    <name type="scientific">Segatella copri</name>
    <dbReference type="NCBI Taxonomy" id="165179"/>
    <lineage>
        <taxon>Bacteria</taxon>
        <taxon>Pseudomonadati</taxon>
        <taxon>Bacteroidota</taxon>
        <taxon>Bacteroidia</taxon>
        <taxon>Bacteroidales</taxon>
        <taxon>Prevotellaceae</taxon>
        <taxon>Segatella</taxon>
    </lineage>
</organism>
<evidence type="ECO:0000313" key="16">
    <source>
        <dbReference type="Proteomes" id="UP000283672"/>
    </source>
</evidence>
<keyword evidence="12" id="KW-1015">Disulfide bond</keyword>
<evidence type="ECO:0000256" key="9">
    <source>
        <dbReference type="ARBA" id="ARBA00022989"/>
    </source>
</evidence>
<keyword evidence="7" id="KW-0256">Endoplasmic reticulum</keyword>
<gene>
    <name evidence="15" type="ORF">DW026_12155</name>
</gene>
<dbReference type="AlphaFoldDB" id="A0AA92V8Z0"/>
<evidence type="ECO:0000256" key="11">
    <source>
        <dbReference type="ARBA" id="ARBA00023136"/>
    </source>
</evidence>
<dbReference type="GO" id="GO:0046872">
    <property type="term" value="F:metal ion binding"/>
    <property type="evidence" value="ECO:0007669"/>
    <property type="project" value="UniProtKB-KW"/>
</dbReference>
<keyword evidence="8" id="KW-0735">Signal-anchor</keyword>
<keyword evidence="9" id="KW-1133">Transmembrane helix</keyword>
<keyword evidence="13" id="KW-0325">Glycoprotein</keyword>
<accession>A0AA92V8Z0</accession>